<feature type="transmembrane region" description="Helical" evidence="1">
    <location>
        <begin position="26"/>
        <end position="43"/>
    </location>
</feature>
<keyword evidence="1" id="KW-0812">Transmembrane</keyword>
<evidence type="ECO:0000256" key="1">
    <source>
        <dbReference type="SAM" id="Phobius"/>
    </source>
</evidence>
<protein>
    <submittedName>
        <fullName evidence="2">Uncharacterized protein</fullName>
    </submittedName>
</protein>
<dbReference type="Proteomes" id="UP001500655">
    <property type="component" value="Unassembled WGS sequence"/>
</dbReference>
<organism evidence="2 3">
    <name type="scientific">Luedemannella helvata</name>
    <dbReference type="NCBI Taxonomy" id="349315"/>
    <lineage>
        <taxon>Bacteria</taxon>
        <taxon>Bacillati</taxon>
        <taxon>Actinomycetota</taxon>
        <taxon>Actinomycetes</taxon>
        <taxon>Micromonosporales</taxon>
        <taxon>Micromonosporaceae</taxon>
        <taxon>Luedemannella</taxon>
    </lineage>
</organism>
<gene>
    <name evidence="2" type="ORF">GCM10009681_38810</name>
</gene>
<feature type="transmembrane region" description="Helical" evidence="1">
    <location>
        <begin position="89"/>
        <end position="111"/>
    </location>
</feature>
<comment type="caution">
    <text evidence="2">The sequence shown here is derived from an EMBL/GenBank/DDBJ whole genome shotgun (WGS) entry which is preliminary data.</text>
</comment>
<evidence type="ECO:0000313" key="3">
    <source>
        <dbReference type="Proteomes" id="UP001500655"/>
    </source>
</evidence>
<name>A0ABP4WYT5_9ACTN</name>
<reference evidence="3" key="1">
    <citation type="journal article" date="2019" name="Int. J. Syst. Evol. Microbiol.">
        <title>The Global Catalogue of Microorganisms (GCM) 10K type strain sequencing project: providing services to taxonomists for standard genome sequencing and annotation.</title>
        <authorList>
            <consortium name="The Broad Institute Genomics Platform"/>
            <consortium name="The Broad Institute Genome Sequencing Center for Infectious Disease"/>
            <person name="Wu L."/>
            <person name="Ma J."/>
        </authorList>
    </citation>
    <scope>NUCLEOTIDE SEQUENCE [LARGE SCALE GENOMIC DNA]</scope>
    <source>
        <strain evidence="3">JCM 13249</strain>
    </source>
</reference>
<dbReference type="EMBL" id="BAAALS010000019">
    <property type="protein sequence ID" value="GAA1763955.1"/>
    <property type="molecule type" value="Genomic_DNA"/>
</dbReference>
<keyword evidence="1" id="KW-1133">Transmembrane helix</keyword>
<proteinExistence type="predicted"/>
<feature type="transmembrane region" description="Helical" evidence="1">
    <location>
        <begin position="63"/>
        <end position="82"/>
    </location>
</feature>
<sequence length="175" mass="17741">MPGEAGRGIDGAVAVGLPSRAMKNRWVPIGVLTGALFVINAAARLVSRMADIADAGAQTKLGLIAIAASSVVMIGAAAWWSVRHPVGRVVADLGAAGIVGALLTSLVGPLVGGAAPFASGLGFFLGQVLLFLAITAVGGLLGYLAVVALGRDWRGRGLQRYAQGYSSRPRRVVKG</sequence>
<feature type="transmembrane region" description="Helical" evidence="1">
    <location>
        <begin position="123"/>
        <end position="150"/>
    </location>
</feature>
<accession>A0ABP4WYT5</accession>
<evidence type="ECO:0000313" key="2">
    <source>
        <dbReference type="EMBL" id="GAA1763955.1"/>
    </source>
</evidence>
<keyword evidence="3" id="KW-1185">Reference proteome</keyword>
<keyword evidence="1" id="KW-0472">Membrane</keyword>